<dbReference type="Proteomes" id="UP000516134">
    <property type="component" value="Chromosome"/>
</dbReference>
<dbReference type="Pfam" id="PF13432">
    <property type="entry name" value="TPR_16"/>
    <property type="match status" value="2"/>
</dbReference>
<reference evidence="3 4" key="1">
    <citation type="submission" date="2020-08" db="EMBL/GenBank/DDBJ databases">
        <title>Genome sequence of Sphingomonas daechungensis KACC 18115T.</title>
        <authorList>
            <person name="Hyun D.-W."/>
            <person name="Bae J.-W."/>
        </authorList>
    </citation>
    <scope>NUCLEOTIDE SEQUENCE [LARGE SCALE GENOMIC DNA]</scope>
    <source>
        <strain evidence="3 4">KACC 18115</strain>
    </source>
</reference>
<feature type="repeat" description="TPR" evidence="1">
    <location>
        <begin position="61"/>
        <end position="94"/>
    </location>
</feature>
<evidence type="ECO:0000313" key="4">
    <source>
        <dbReference type="Proteomes" id="UP000516134"/>
    </source>
</evidence>
<dbReference type="EMBL" id="CP060780">
    <property type="protein sequence ID" value="QNP43064.1"/>
    <property type="molecule type" value="Genomic_DNA"/>
</dbReference>
<sequence>MVGGCGEDGKLSIRSTPTPIAEGKQPVPARIAEARGQFALGNVALALSAYRMAARDDPNSTDALVGMAQCYDQMGRYDLSRRNYEAALALAPGDTQILAALVSSLQLQGRTDEAIAVREEIAARMAASQALDSAEYVAEVEVVPAPVTAPAPAERIASPNRPAPAADVAVAEVQLPARTFAEAPVYLAVPAPAPVTLNVAPGQTGRVEMAVVERVATPAPQNAPVMQTASSPQSVSIKLPAVRPIQPATVPVAKRAFGAAPVQLADSAAPPQPMRVEVAGDLMTPYLARPFDETPQRLSFAEERGPHLERISMGEIALVTVPKPVWQPTTVALSSRSTTVRFVPLREASANAIPVKVRLLNAARVDRLAARTRMWLNARGGVVSASATHSLRVRVASSCIRRTSASWRSGFRRSLDSRWLREHRERISSFSSAAMPHDGRRFVGPAHDCTAAFGRSRGCKARTGTSGSAPVPSLSEAAFAIQAGRLEQARLMIANAVKAGVTGPEIDRLLAELAYASGDYQGALPRYLPLLASNPSDGVMYEHAGIAAMKAGTSPRERSCWIGRRASRLRRGGPGTRGGLRRTTAAIGPSPTNPTLALRRSRLTERKC</sequence>
<keyword evidence="4" id="KW-1185">Reference proteome</keyword>
<dbReference type="SUPFAM" id="SSF48452">
    <property type="entry name" value="TPR-like"/>
    <property type="match status" value="1"/>
</dbReference>
<accession>A0ABX6T0Z4</accession>
<name>A0ABX6T0Z4_9SPHN</name>
<dbReference type="SMART" id="SM00028">
    <property type="entry name" value="TPR"/>
    <property type="match status" value="2"/>
</dbReference>
<evidence type="ECO:0000313" key="3">
    <source>
        <dbReference type="EMBL" id="QNP43064.1"/>
    </source>
</evidence>
<evidence type="ECO:0000256" key="2">
    <source>
        <dbReference type="SAM" id="MobiDB-lite"/>
    </source>
</evidence>
<evidence type="ECO:0000256" key="1">
    <source>
        <dbReference type="PROSITE-ProRule" id="PRU00339"/>
    </source>
</evidence>
<keyword evidence="1" id="KW-0802">TPR repeat</keyword>
<feature type="region of interest" description="Disordered" evidence="2">
    <location>
        <begin position="568"/>
        <end position="595"/>
    </location>
</feature>
<dbReference type="RefSeq" id="WP_187714494.1">
    <property type="nucleotide sequence ID" value="NZ_CP060780.1"/>
</dbReference>
<dbReference type="InterPro" id="IPR019734">
    <property type="entry name" value="TPR_rpt"/>
</dbReference>
<protein>
    <submittedName>
        <fullName evidence="3">Tetratricopeptide repeat protein</fullName>
    </submittedName>
</protein>
<dbReference type="PROSITE" id="PS50005">
    <property type="entry name" value="TPR"/>
    <property type="match status" value="1"/>
</dbReference>
<dbReference type="Gene3D" id="1.25.40.10">
    <property type="entry name" value="Tetratricopeptide repeat domain"/>
    <property type="match status" value="1"/>
</dbReference>
<dbReference type="InterPro" id="IPR011990">
    <property type="entry name" value="TPR-like_helical_dom_sf"/>
</dbReference>
<proteinExistence type="predicted"/>
<feature type="region of interest" description="Disordered" evidence="2">
    <location>
        <begin position="1"/>
        <end position="24"/>
    </location>
</feature>
<gene>
    <name evidence="3" type="ORF">H9L15_14035</name>
</gene>
<organism evidence="3 4">
    <name type="scientific">Sphingomonas daechungensis</name>
    <dbReference type="NCBI Taxonomy" id="1176646"/>
    <lineage>
        <taxon>Bacteria</taxon>
        <taxon>Pseudomonadati</taxon>
        <taxon>Pseudomonadota</taxon>
        <taxon>Alphaproteobacteria</taxon>
        <taxon>Sphingomonadales</taxon>
        <taxon>Sphingomonadaceae</taxon>
        <taxon>Sphingomonas</taxon>
    </lineage>
</organism>